<organism evidence="1 2">
    <name type="scientific">Campylobacter coli 80352</name>
    <dbReference type="NCBI Taxonomy" id="887288"/>
    <lineage>
        <taxon>Bacteria</taxon>
        <taxon>Pseudomonadati</taxon>
        <taxon>Campylobacterota</taxon>
        <taxon>Epsilonproteobacteria</taxon>
        <taxon>Campylobacterales</taxon>
        <taxon>Campylobacteraceae</taxon>
        <taxon>Campylobacter</taxon>
    </lineage>
</organism>
<dbReference type="EMBL" id="AIMT01000050">
    <property type="protein sequence ID" value="EIA63760.1"/>
    <property type="molecule type" value="Genomic_DNA"/>
</dbReference>
<evidence type="ECO:0000313" key="1">
    <source>
        <dbReference type="EMBL" id="EIA63760.1"/>
    </source>
</evidence>
<dbReference type="Proteomes" id="UP000005511">
    <property type="component" value="Unassembled WGS sequence"/>
</dbReference>
<proteinExistence type="predicted"/>
<keyword evidence="2" id="KW-1185">Reference proteome</keyword>
<evidence type="ECO:0000313" key="2">
    <source>
        <dbReference type="Proteomes" id="UP000005511"/>
    </source>
</evidence>
<name>A0ABP2NRC5_CAMCO</name>
<protein>
    <submittedName>
        <fullName evidence="1">Uncharacterized protein</fullName>
    </submittedName>
</protein>
<sequence length="32" mass="3629">MQMQEIIEAIGKELGINPDTFNLMNYLSINST</sequence>
<accession>A0ABP2NRC5</accession>
<gene>
    <name evidence="1" type="ORF">cco14_05575</name>
</gene>
<comment type="caution">
    <text evidence="1">The sequence shown here is derived from an EMBL/GenBank/DDBJ whole genome shotgun (WGS) entry which is preliminary data.</text>
</comment>
<reference evidence="1 2" key="1">
    <citation type="submission" date="2010-09" db="EMBL/GenBank/DDBJ databases">
        <authorList>
            <person name="Richards V."/>
            <person name="Lefebure T."/>
            <person name="Suzuki H."/>
            <person name="Pavinski Bitar P."/>
            <person name="Stanhope M."/>
        </authorList>
    </citation>
    <scope>NUCLEOTIDE SEQUENCE [LARGE SCALE GENOMIC DNA]</scope>
    <source>
        <strain evidence="1 2">80352</strain>
    </source>
</reference>